<comment type="pathway">
    <text evidence="3 10">Amino-acid biosynthesis; L-leucine biosynthesis; L-leucine from 3-methyl-2-oxobutanoate: step 2/4.</text>
</comment>
<dbReference type="InterPro" id="IPR015928">
    <property type="entry name" value="Aconitase/3IPM_dehydase_swvl"/>
</dbReference>
<dbReference type="Gene3D" id="3.20.19.10">
    <property type="entry name" value="Aconitase, domain 4"/>
    <property type="match status" value="1"/>
</dbReference>
<comment type="function">
    <text evidence="2 10">Catalyzes the isomerization between 2-isopropylmalate and 3-isopropylmalate, via the formation of 2-isopropylmaleate.</text>
</comment>
<evidence type="ECO:0000256" key="9">
    <source>
        <dbReference type="ARBA" id="ARBA00023304"/>
    </source>
</evidence>
<dbReference type="SUPFAM" id="SSF52016">
    <property type="entry name" value="LeuD/IlvD-like"/>
    <property type="match status" value="1"/>
</dbReference>
<keyword evidence="7 10" id="KW-0028">Amino-acid biosynthesis</keyword>
<evidence type="ECO:0000256" key="2">
    <source>
        <dbReference type="ARBA" id="ARBA00002695"/>
    </source>
</evidence>
<dbReference type="InterPro" id="IPR000573">
    <property type="entry name" value="AconitaseA/IPMdHydase_ssu_swvl"/>
</dbReference>
<evidence type="ECO:0000256" key="10">
    <source>
        <dbReference type="HAMAP-Rule" id="MF_01031"/>
    </source>
</evidence>
<sequence length="223" mass="24905">MADTSRIEGIAASLPTPNLDTDQIMPKQFLRGIDKTGLDRGLLYDLRHDADHRLRPDFVLNQPAYQGASIIVAGSNFGCGSSREHAVWGLQQFGIRAVIAPSFGEIFYSNAMNNRLLLVMLPETDVQRIMEDVSDPLTSEVLIDVNSMTVRSRRVEAAFSLSARHRRMFLEGLDVIGATLSLQDEISAFQQQHWQRRPWLHDIAHATRARINASSPAKPSGNR</sequence>
<dbReference type="EMBL" id="CP011409">
    <property type="protein sequence ID" value="AKZ65460.1"/>
    <property type="molecule type" value="Genomic_DNA"/>
</dbReference>
<comment type="subunit">
    <text evidence="5 10">Heterodimer of LeuC and LeuD.</text>
</comment>
<evidence type="ECO:0000256" key="3">
    <source>
        <dbReference type="ARBA" id="ARBA00004729"/>
    </source>
</evidence>
<dbReference type="CDD" id="cd01577">
    <property type="entry name" value="IPMI_Swivel"/>
    <property type="match status" value="1"/>
</dbReference>
<name>A0ABN4I2T2_9BURK</name>
<evidence type="ECO:0000256" key="6">
    <source>
        <dbReference type="ARBA" id="ARBA00022430"/>
    </source>
</evidence>
<dbReference type="NCBIfam" id="NF002458">
    <property type="entry name" value="PRK01641.1"/>
    <property type="match status" value="1"/>
</dbReference>
<evidence type="ECO:0000256" key="7">
    <source>
        <dbReference type="ARBA" id="ARBA00022605"/>
    </source>
</evidence>
<feature type="domain" description="Aconitase A/isopropylmalate dehydratase small subunit swivel" evidence="11">
    <location>
        <begin position="6"/>
        <end position="122"/>
    </location>
</feature>
<dbReference type="InterPro" id="IPR033940">
    <property type="entry name" value="IPMI_Swivel"/>
</dbReference>
<dbReference type="Proteomes" id="UP000063429">
    <property type="component" value="Chromosome"/>
</dbReference>
<evidence type="ECO:0000256" key="8">
    <source>
        <dbReference type="ARBA" id="ARBA00023239"/>
    </source>
</evidence>
<evidence type="ECO:0000313" key="12">
    <source>
        <dbReference type="EMBL" id="AKZ65460.1"/>
    </source>
</evidence>
<accession>A0ABN4I2T2</accession>
<organism evidence="12 13">
    <name type="scientific">Herbaspirillum hiltneri N3</name>
    <dbReference type="NCBI Taxonomy" id="1262470"/>
    <lineage>
        <taxon>Bacteria</taxon>
        <taxon>Pseudomonadati</taxon>
        <taxon>Pseudomonadota</taxon>
        <taxon>Betaproteobacteria</taxon>
        <taxon>Burkholderiales</taxon>
        <taxon>Oxalobacteraceae</taxon>
        <taxon>Herbaspirillum</taxon>
    </lineage>
</organism>
<keyword evidence="13" id="KW-1185">Reference proteome</keyword>
<keyword evidence="6 10" id="KW-0432">Leucine biosynthesis</keyword>
<dbReference type="Pfam" id="PF00694">
    <property type="entry name" value="Aconitase_C"/>
    <property type="match status" value="1"/>
</dbReference>
<dbReference type="InterPro" id="IPR004431">
    <property type="entry name" value="3-IsopropMal_deHydase_ssu"/>
</dbReference>
<protein>
    <recommendedName>
        <fullName evidence="10">3-isopropylmalate dehydratase small subunit</fullName>
        <ecNumber evidence="10">4.2.1.33</ecNumber>
    </recommendedName>
    <alternativeName>
        <fullName evidence="10">Alpha-IPM isomerase</fullName>
        <shortName evidence="10">IPMI</shortName>
    </alternativeName>
    <alternativeName>
        <fullName evidence="10">Isopropylmalate isomerase</fullName>
    </alternativeName>
</protein>
<evidence type="ECO:0000313" key="13">
    <source>
        <dbReference type="Proteomes" id="UP000063429"/>
    </source>
</evidence>
<keyword evidence="8 10" id="KW-0456">Lyase</keyword>
<dbReference type="PANTHER" id="PTHR43345">
    <property type="entry name" value="3-ISOPROPYLMALATE DEHYDRATASE SMALL SUBUNIT 2-RELATED-RELATED"/>
    <property type="match status" value="1"/>
</dbReference>
<comment type="similarity">
    <text evidence="4 10">Belongs to the LeuD family. LeuD type 1 subfamily.</text>
</comment>
<evidence type="ECO:0000259" key="11">
    <source>
        <dbReference type="Pfam" id="PF00694"/>
    </source>
</evidence>
<gene>
    <name evidence="10" type="primary">leuD</name>
    <name evidence="12" type="ORF">F506_17290</name>
</gene>
<evidence type="ECO:0000256" key="5">
    <source>
        <dbReference type="ARBA" id="ARBA00011271"/>
    </source>
</evidence>
<dbReference type="EC" id="4.2.1.33" evidence="10"/>
<dbReference type="HAMAP" id="MF_01031">
    <property type="entry name" value="LeuD_type1"/>
    <property type="match status" value="1"/>
</dbReference>
<dbReference type="PANTHER" id="PTHR43345:SF5">
    <property type="entry name" value="3-ISOPROPYLMALATE DEHYDRATASE SMALL SUBUNIT"/>
    <property type="match status" value="1"/>
</dbReference>
<proteinExistence type="inferred from homology"/>
<dbReference type="InterPro" id="IPR050075">
    <property type="entry name" value="LeuD"/>
</dbReference>
<dbReference type="NCBIfam" id="TIGR00171">
    <property type="entry name" value="leuD"/>
    <property type="match status" value="1"/>
</dbReference>
<evidence type="ECO:0000256" key="1">
    <source>
        <dbReference type="ARBA" id="ARBA00000491"/>
    </source>
</evidence>
<evidence type="ECO:0000256" key="4">
    <source>
        <dbReference type="ARBA" id="ARBA00009845"/>
    </source>
</evidence>
<comment type="catalytic activity">
    <reaction evidence="1 10">
        <text>(2R,3S)-3-isopropylmalate = (2S)-2-isopropylmalate</text>
        <dbReference type="Rhea" id="RHEA:32287"/>
        <dbReference type="ChEBI" id="CHEBI:1178"/>
        <dbReference type="ChEBI" id="CHEBI:35121"/>
        <dbReference type="EC" id="4.2.1.33"/>
    </reaction>
</comment>
<reference evidence="13" key="1">
    <citation type="journal article" date="2015" name="Genome Announc.">
        <title>Complete Genome Sequence of Herbaspirillum hiltneri N3 (DSM 17495), Isolated from Surface-Sterilized Wheat Roots.</title>
        <authorList>
            <person name="Guizelini D."/>
            <person name="Saizaki P.M."/>
            <person name="Coimbra N.A."/>
            <person name="Weiss V.A."/>
            <person name="Faoro H."/>
            <person name="Sfeir M.Z."/>
            <person name="Baura V.A."/>
            <person name="Monteiro R.A."/>
            <person name="Chubatsu L.S."/>
            <person name="Souza E.M."/>
            <person name="Cruz L.M."/>
            <person name="Pedrosa F.O."/>
            <person name="Raittz R.T."/>
            <person name="Marchaukoski J.N."/>
            <person name="Steffens M.B."/>
        </authorList>
    </citation>
    <scope>NUCLEOTIDE SEQUENCE [LARGE SCALE GENOMIC DNA]</scope>
    <source>
        <strain evidence="13">N3</strain>
    </source>
</reference>
<keyword evidence="9 10" id="KW-0100">Branched-chain amino acid biosynthesis</keyword>